<keyword evidence="10 15" id="KW-0249">Electron transport</keyword>
<dbReference type="PROSITE" id="PS50999">
    <property type="entry name" value="COX2_TM"/>
    <property type="match status" value="1"/>
</dbReference>
<comment type="cofactor">
    <cofactor evidence="15">
        <name>Cu cation</name>
        <dbReference type="ChEBI" id="CHEBI:23378"/>
    </cofactor>
    <text evidence="15">Binds a copper A center.</text>
</comment>
<dbReference type="InterPro" id="IPR011759">
    <property type="entry name" value="Cyt_c_oxidase_su2_TM_dom"/>
</dbReference>
<evidence type="ECO:0000256" key="3">
    <source>
        <dbReference type="ARBA" id="ARBA00015946"/>
    </source>
</evidence>
<evidence type="ECO:0000259" key="17">
    <source>
        <dbReference type="PROSITE" id="PS50857"/>
    </source>
</evidence>
<proteinExistence type="inferred from homology"/>
<evidence type="ECO:0000256" key="13">
    <source>
        <dbReference type="ARBA" id="ARBA00023136"/>
    </source>
</evidence>
<dbReference type="GO" id="GO:0005507">
    <property type="term" value="F:copper ion binding"/>
    <property type="evidence" value="ECO:0007669"/>
    <property type="project" value="InterPro"/>
</dbReference>
<dbReference type="EMBL" id="AP011546">
    <property type="protein sequence ID" value="BAI68180.1"/>
    <property type="molecule type" value="Genomic_DNA"/>
</dbReference>
<keyword evidence="15 19" id="KW-0496">Mitochondrion</keyword>
<evidence type="ECO:0000256" key="1">
    <source>
        <dbReference type="ARBA" id="ARBA00004141"/>
    </source>
</evidence>
<feature type="transmembrane region" description="Helical" evidence="16">
    <location>
        <begin position="15"/>
        <end position="36"/>
    </location>
</feature>
<reference evidence="19" key="2">
    <citation type="submission" date="2010-02" db="EMBL/GenBank/DDBJ databases">
        <title>CMarZ DNA Barcode.</title>
        <authorList>
            <person name="Machida R.J."/>
            <person name="Nishida S."/>
        </authorList>
    </citation>
    <scope>NUCLEOTIDE SEQUENCE</scope>
</reference>
<keyword evidence="5 15" id="KW-0679">Respiratory chain</keyword>
<evidence type="ECO:0000256" key="9">
    <source>
        <dbReference type="ARBA" id="ARBA00022967"/>
    </source>
</evidence>
<keyword evidence="6 15" id="KW-0812">Transmembrane</keyword>
<dbReference type="InterPro" id="IPR036257">
    <property type="entry name" value="Cyt_c_oxidase_su2_TM_sf"/>
</dbReference>
<feature type="transmembrane region" description="Helical" evidence="16">
    <location>
        <begin position="57"/>
        <end position="80"/>
    </location>
</feature>
<keyword evidence="11 16" id="KW-1133">Transmembrane helix</keyword>
<dbReference type="InterPro" id="IPR002429">
    <property type="entry name" value="CcO_II-like_C"/>
</dbReference>
<evidence type="ECO:0000256" key="12">
    <source>
        <dbReference type="ARBA" id="ARBA00023008"/>
    </source>
</evidence>
<keyword evidence="15" id="KW-0999">Mitochondrion inner membrane</keyword>
<dbReference type="RefSeq" id="YP_003433789.1">
    <property type="nucleotide sequence ID" value="NC_013811.1"/>
</dbReference>
<evidence type="ECO:0000256" key="5">
    <source>
        <dbReference type="ARBA" id="ARBA00022660"/>
    </source>
</evidence>
<comment type="similarity">
    <text evidence="2 15">Belongs to the cytochrome c oxidase subunit 2 family.</text>
</comment>
<dbReference type="InterPro" id="IPR001505">
    <property type="entry name" value="Copper_CuA"/>
</dbReference>
<dbReference type="PRINTS" id="PR01166">
    <property type="entry name" value="CYCOXIDASEII"/>
</dbReference>
<evidence type="ECO:0000256" key="6">
    <source>
        <dbReference type="ARBA" id="ARBA00022692"/>
    </source>
</evidence>
<dbReference type="CTD" id="4513"/>
<dbReference type="Gene3D" id="1.10.287.90">
    <property type="match status" value="1"/>
</dbReference>
<keyword evidence="9" id="KW-1278">Translocase</keyword>
<dbReference type="Pfam" id="PF00116">
    <property type="entry name" value="COX2"/>
    <property type="match status" value="1"/>
</dbReference>
<dbReference type="Pfam" id="PF02790">
    <property type="entry name" value="COX2_TM"/>
    <property type="match status" value="1"/>
</dbReference>
<accession>D3DKN1</accession>
<dbReference type="GO" id="GO:0042773">
    <property type="term" value="P:ATP synthesis coupled electron transport"/>
    <property type="evidence" value="ECO:0007669"/>
    <property type="project" value="TreeGrafter"/>
</dbReference>
<dbReference type="GO" id="GO:0005743">
    <property type="term" value="C:mitochondrial inner membrane"/>
    <property type="evidence" value="ECO:0007669"/>
    <property type="project" value="UniProtKB-SubCell"/>
</dbReference>
<dbReference type="InterPro" id="IPR045187">
    <property type="entry name" value="CcO_II"/>
</dbReference>
<sequence length="201" mass="23261">MWFQNANSPIMEYLLFFHDVTFLLILIIAIAVFFFFELIFMPTDPHRFLIDNQSIEFIWTLTPCIVLLMLAIPSLQLLYLTDEAHGVLKSFKAIGHQWYWSYEWGQELIFDAYMTSIPYRLLDVDNRIKAEMAIPMSVYVSSTDVLHCWTIPVLGVKVDAVPGRLNQIFFSLNRPGIFFGQCSEICGSNHSFMPISLESMV</sequence>
<dbReference type="PANTHER" id="PTHR22888:SF9">
    <property type="entry name" value="CYTOCHROME C OXIDASE SUBUNIT 2"/>
    <property type="match status" value="1"/>
</dbReference>
<dbReference type="GeneID" id="8774253"/>
<keyword evidence="13 15" id="KW-0472">Membrane</keyword>
<protein>
    <recommendedName>
        <fullName evidence="3 15">Cytochrome c oxidase subunit 2</fullName>
    </recommendedName>
</protein>
<organism evidence="19">
    <name type="scientific">Decipisagitta decipiens</name>
    <dbReference type="NCBI Taxonomy" id="366427"/>
    <lineage>
        <taxon>Eukaryota</taxon>
        <taxon>Metazoa</taxon>
        <taxon>Spiralia</taxon>
        <taxon>Gnathifera</taxon>
        <taxon>Chaetognatha</taxon>
        <taxon>Sagittoidea</taxon>
        <taxon>Aphragmophora</taxon>
        <taxon>Ctenodontina</taxon>
        <taxon>Sagittidae</taxon>
        <taxon>Decipisagitta</taxon>
    </lineage>
</organism>
<dbReference type="PROSITE" id="PS50857">
    <property type="entry name" value="COX2_CUA"/>
    <property type="match status" value="1"/>
</dbReference>
<keyword evidence="7 15" id="KW-0479">Metal-binding</keyword>
<keyword evidence="8" id="KW-0460">Magnesium</keyword>
<comment type="catalytic activity">
    <reaction evidence="14">
        <text>4 Fe(II)-[cytochrome c] + O2 + 8 H(+)(in) = 4 Fe(III)-[cytochrome c] + 2 H2O + 4 H(+)(out)</text>
        <dbReference type="Rhea" id="RHEA:11436"/>
        <dbReference type="Rhea" id="RHEA-COMP:10350"/>
        <dbReference type="Rhea" id="RHEA-COMP:14399"/>
        <dbReference type="ChEBI" id="CHEBI:15377"/>
        <dbReference type="ChEBI" id="CHEBI:15378"/>
        <dbReference type="ChEBI" id="CHEBI:15379"/>
        <dbReference type="ChEBI" id="CHEBI:29033"/>
        <dbReference type="ChEBI" id="CHEBI:29034"/>
        <dbReference type="EC" id="7.1.1.9"/>
    </reaction>
    <physiologicalReaction direction="left-to-right" evidence="14">
        <dbReference type="Rhea" id="RHEA:11437"/>
    </physiologicalReaction>
</comment>
<evidence type="ECO:0000256" key="16">
    <source>
        <dbReference type="SAM" id="Phobius"/>
    </source>
</evidence>
<dbReference type="Gene3D" id="2.60.40.420">
    <property type="entry name" value="Cupredoxins - blue copper proteins"/>
    <property type="match status" value="1"/>
</dbReference>
<keyword evidence="12 15" id="KW-0186">Copper</keyword>
<name>D3DKN1_9BILA</name>
<feature type="domain" description="Cytochrome oxidase subunit II copper A binding" evidence="17">
    <location>
        <begin position="86"/>
        <end position="201"/>
    </location>
</feature>
<evidence type="ECO:0000256" key="8">
    <source>
        <dbReference type="ARBA" id="ARBA00022842"/>
    </source>
</evidence>
<dbReference type="GO" id="GO:0004129">
    <property type="term" value="F:cytochrome-c oxidase activity"/>
    <property type="evidence" value="ECO:0007669"/>
    <property type="project" value="UniProtKB-EC"/>
</dbReference>
<evidence type="ECO:0000256" key="7">
    <source>
        <dbReference type="ARBA" id="ARBA00022723"/>
    </source>
</evidence>
<evidence type="ECO:0000256" key="10">
    <source>
        <dbReference type="ARBA" id="ARBA00022982"/>
    </source>
</evidence>
<evidence type="ECO:0000256" key="15">
    <source>
        <dbReference type="RuleBase" id="RU000457"/>
    </source>
</evidence>
<comment type="subcellular location">
    <subcellularLocation>
        <location evidence="1">Membrane</location>
        <topology evidence="1">Multi-pass membrane protein</topology>
    </subcellularLocation>
    <subcellularLocation>
        <location evidence="15">Mitochondrion inner membrane</location>
        <topology evidence="15">Multi-pass membrane protein</topology>
    </subcellularLocation>
</comment>
<evidence type="ECO:0000256" key="14">
    <source>
        <dbReference type="ARBA" id="ARBA00049512"/>
    </source>
</evidence>
<evidence type="ECO:0000313" key="19">
    <source>
        <dbReference type="EMBL" id="BAI68180.1"/>
    </source>
</evidence>
<keyword evidence="4 15" id="KW-0813">Transport</keyword>
<dbReference type="PROSITE" id="PS00078">
    <property type="entry name" value="COX2"/>
    <property type="match status" value="1"/>
</dbReference>
<dbReference type="AlphaFoldDB" id="D3DKN1"/>
<geneLocation type="mitochondrion" evidence="19"/>
<evidence type="ECO:0000256" key="4">
    <source>
        <dbReference type="ARBA" id="ARBA00022448"/>
    </source>
</evidence>
<feature type="domain" description="Cytochrome oxidase subunit II transmembrane region profile" evidence="18">
    <location>
        <begin position="1"/>
        <end position="85"/>
    </location>
</feature>
<evidence type="ECO:0000259" key="18">
    <source>
        <dbReference type="PROSITE" id="PS50999"/>
    </source>
</evidence>
<evidence type="ECO:0000256" key="2">
    <source>
        <dbReference type="ARBA" id="ARBA00007866"/>
    </source>
</evidence>
<dbReference type="PANTHER" id="PTHR22888">
    <property type="entry name" value="CYTOCHROME C OXIDASE, SUBUNIT II"/>
    <property type="match status" value="1"/>
</dbReference>
<evidence type="ECO:0000256" key="11">
    <source>
        <dbReference type="ARBA" id="ARBA00022989"/>
    </source>
</evidence>
<dbReference type="InterPro" id="IPR008972">
    <property type="entry name" value="Cupredoxin"/>
</dbReference>
<dbReference type="SUPFAM" id="SSF81464">
    <property type="entry name" value="Cytochrome c oxidase subunit II-like, transmembrane region"/>
    <property type="match status" value="1"/>
</dbReference>
<comment type="function">
    <text evidence="15">Component of the cytochrome c oxidase, the last enzyme in the mitochondrial electron transport chain which drives oxidative phosphorylation. The respiratory chain contains 3 multisubunit complexes succinate dehydrogenase (complex II, CII), ubiquinol-cytochrome c oxidoreductase (cytochrome b-c1 complex, complex III, CIII) and cytochrome c oxidase (complex IV, CIV), that cooperate to transfer electrons derived from NADH and succinate to molecular oxygen, creating an electrochemical gradient over the inner membrane that drives transmembrane transport and the ATP synthase. Cytochrome c oxidase is the component of the respiratory chain that catalyzes the reduction of oxygen to water. Electrons originating from reduced cytochrome c in the intermembrane space (IMS) are transferred via the dinuclear copper A center (CU(A)) of subunit 2 and heme A of subunit 1 to the active site in subunit 1, a binuclear center (BNC) formed by heme A3 and copper B (CU(B)). The BNC reduces molecular oxygen to 2 water molecules using 4 electrons from cytochrome c in the IMS and 4 protons from the mitochondrial matrix.</text>
</comment>
<dbReference type="SUPFAM" id="SSF49503">
    <property type="entry name" value="Cupredoxins"/>
    <property type="match status" value="1"/>
</dbReference>
<reference evidence="19" key="1">
    <citation type="journal article" date="2010" name="Comp. Biochem. Physiol. Part D Genomics Proteomics">
        <title>Complete mitochondrial genome sequences of the three pelagic chaetognaths Sagitta nagae, Sagitta decipiens and Sagitta enflata.</title>
        <authorList>
            <person name="Miyamoto H."/>
            <person name="Machida R.J."/>
            <person name="Nishida S."/>
        </authorList>
    </citation>
    <scope>NUCLEOTIDE SEQUENCE</scope>
</reference>
<gene>
    <name evidence="19" type="primary">COII</name>
</gene>